<evidence type="ECO:0000259" key="2">
    <source>
        <dbReference type="Pfam" id="PF16862"/>
    </source>
</evidence>
<feature type="domain" description="Beta-glucuronidase C-terminal" evidence="2">
    <location>
        <begin position="440"/>
        <end position="557"/>
    </location>
</feature>
<keyword evidence="4" id="KW-1185">Reference proteome</keyword>
<evidence type="ECO:0000313" key="4">
    <source>
        <dbReference type="Proteomes" id="UP001271007"/>
    </source>
</evidence>
<reference evidence="3" key="1">
    <citation type="submission" date="2023-04" db="EMBL/GenBank/DDBJ databases">
        <title>Black Yeasts Isolated from many extreme environments.</title>
        <authorList>
            <person name="Coleine C."/>
            <person name="Stajich J.E."/>
            <person name="Selbmann L."/>
        </authorList>
    </citation>
    <scope>NUCLEOTIDE SEQUENCE</scope>
    <source>
        <strain evidence="3">CCFEE 5312</strain>
    </source>
</reference>
<feature type="signal peptide" evidence="1">
    <location>
        <begin position="1"/>
        <end position="20"/>
    </location>
</feature>
<dbReference type="InterPro" id="IPR031728">
    <property type="entry name" value="GlcAase_C"/>
</dbReference>
<keyword evidence="1" id="KW-0732">Signal</keyword>
<gene>
    <name evidence="3" type="ORF">LTR09_011807</name>
</gene>
<dbReference type="Proteomes" id="UP001271007">
    <property type="component" value="Unassembled WGS sequence"/>
</dbReference>
<feature type="chain" id="PRO_5042545071" description="Beta-glucuronidase C-terminal domain-containing protein" evidence="1">
    <location>
        <begin position="21"/>
        <end position="561"/>
    </location>
</feature>
<proteinExistence type="predicted"/>
<dbReference type="InterPro" id="IPR052974">
    <property type="entry name" value="GH79_Enzymes"/>
</dbReference>
<sequence length="561" mass="58589">MHQRLLWSLAAIVTGHLAFGAPISKYTSTATFGKPSTKTKTTSTKKTTTKTATATANATCGAANGISLPVSSSAPAGAPQVPSDFIGFGFETAFINNYANSFSENLVNSIASRVGGTLVIRVGGTSGDRVKFDPHQSEDAVCVGGDCPIGSGATYILGPSYFDGFKSFQNQHFTFQAPMGKNVNTTGSLDYVTHAYQTVGAGRVAAIALGNEVDVYGSPYTVQQYVTDAKALETKITSALGLSSNERIFEVLDIAGAGGAFSVQNAFNAGLDSNGAVKYAAQHWYQSPSSLTTYTPQTMQANLMSHNAIVSKFNSGYSSGLSYIESNDPAVSWIISESGSSLIGPPLEYQDSFGAALWVVDFELYAMSQGVKQVHQTGRPAAYHSLWVPDTSANNAANGNQQNIGPQVRGPYYGLPLVADFQGTSSGKVTEILGDDLATAYAIYDSGSGALSRVALVNLKFWSADVGGTRGSTTFDIPVKAGVKSVKVSRLRADAGAHALGYDNQGNGGMITWAGETWSYKLDQGNGSPVSGVAKTETVAVCNGVASVTLPDSEAAVVYFS</sequence>
<evidence type="ECO:0000256" key="1">
    <source>
        <dbReference type="SAM" id="SignalP"/>
    </source>
</evidence>
<dbReference type="EMBL" id="JAWDJX010000082">
    <property type="protein sequence ID" value="KAK3046724.1"/>
    <property type="molecule type" value="Genomic_DNA"/>
</dbReference>
<evidence type="ECO:0000313" key="3">
    <source>
        <dbReference type="EMBL" id="KAK3046724.1"/>
    </source>
</evidence>
<dbReference type="Gene3D" id="3.20.20.80">
    <property type="entry name" value="Glycosidases"/>
    <property type="match status" value="1"/>
</dbReference>
<accession>A0AAJ0G7K1</accession>
<comment type="caution">
    <text evidence="3">The sequence shown here is derived from an EMBL/GenBank/DDBJ whole genome shotgun (WGS) entry which is preliminary data.</text>
</comment>
<name>A0AAJ0G7K1_9PEZI</name>
<dbReference type="Pfam" id="PF16862">
    <property type="entry name" value="Glyco_hydro_79C"/>
    <property type="match status" value="1"/>
</dbReference>
<protein>
    <recommendedName>
        <fullName evidence="2">Beta-glucuronidase C-terminal domain-containing protein</fullName>
    </recommendedName>
</protein>
<dbReference type="AlphaFoldDB" id="A0AAJ0G7K1"/>
<dbReference type="PANTHER" id="PTHR36183">
    <property type="entry name" value="BETA-GLUCURONIDASE"/>
    <property type="match status" value="1"/>
</dbReference>
<dbReference type="PANTHER" id="PTHR36183:SF2">
    <property type="entry name" value="BETA-GLUCURONIDASE C-TERMINAL DOMAIN-CONTAINING PROTEIN"/>
    <property type="match status" value="1"/>
</dbReference>
<organism evidence="3 4">
    <name type="scientific">Extremus antarcticus</name>
    <dbReference type="NCBI Taxonomy" id="702011"/>
    <lineage>
        <taxon>Eukaryota</taxon>
        <taxon>Fungi</taxon>
        <taxon>Dikarya</taxon>
        <taxon>Ascomycota</taxon>
        <taxon>Pezizomycotina</taxon>
        <taxon>Dothideomycetes</taxon>
        <taxon>Dothideomycetidae</taxon>
        <taxon>Mycosphaerellales</taxon>
        <taxon>Extremaceae</taxon>
        <taxon>Extremus</taxon>
    </lineage>
</organism>